<name>A0A392PQV5_9FABA</name>
<evidence type="ECO:0000313" key="2">
    <source>
        <dbReference type="Proteomes" id="UP000265520"/>
    </source>
</evidence>
<accession>A0A392PQV5</accession>
<dbReference type="Proteomes" id="UP000265520">
    <property type="component" value="Unassembled WGS sequence"/>
</dbReference>
<dbReference type="EMBL" id="LXQA010090009">
    <property type="protein sequence ID" value="MCI13879.1"/>
    <property type="molecule type" value="Genomic_DNA"/>
</dbReference>
<evidence type="ECO:0000313" key="1">
    <source>
        <dbReference type="EMBL" id="MCI13879.1"/>
    </source>
</evidence>
<keyword evidence="2" id="KW-1185">Reference proteome</keyword>
<organism evidence="1 2">
    <name type="scientific">Trifolium medium</name>
    <dbReference type="NCBI Taxonomy" id="97028"/>
    <lineage>
        <taxon>Eukaryota</taxon>
        <taxon>Viridiplantae</taxon>
        <taxon>Streptophyta</taxon>
        <taxon>Embryophyta</taxon>
        <taxon>Tracheophyta</taxon>
        <taxon>Spermatophyta</taxon>
        <taxon>Magnoliopsida</taxon>
        <taxon>eudicotyledons</taxon>
        <taxon>Gunneridae</taxon>
        <taxon>Pentapetalae</taxon>
        <taxon>rosids</taxon>
        <taxon>fabids</taxon>
        <taxon>Fabales</taxon>
        <taxon>Fabaceae</taxon>
        <taxon>Papilionoideae</taxon>
        <taxon>50 kb inversion clade</taxon>
        <taxon>NPAAA clade</taxon>
        <taxon>Hologalegina</taxon>
        <taxon>IRL clade</taxon>
        <taxon>Trifolieae</taxon>
        <taxon>Trifolium</taxon>
    </lineage>
</organism>
<feature type="non-terminal residue" evidence="1">
    <location>
        <position position="1"/>
    </location>
</feature>
<reference evidence="1 2" key="1">
    <citation type="journal article" date="2018" name="Front. Plant Sci.">
        <title>Red Clover (Trifolium pratense) and Zigzag Clover (T. medium) - A Picture of Genomic Similarities and Differences.</title>
        <authorList>
            <person name="Dluhosova J."/>
            <person name="Istvanek J."/>
            <person name="Nedelnik J."/>
            <person name="Repkova J."/>
        </authorList>
    </citation>
    <scope>NUCLEOTIDE SEQUENCE [LARGE SCALE GENOMIC DNA]</scope>
    <source>
        <strain evidence="2">cv. 10/8</strain>
        <tissue evidence="1">Leaf</tissue>
    </source>
</reference>
<sequence length="76" mass="8555">IQNNKDLVCLSRLASISELKARQVKKFQGQCEHQRVLARTGELPSLGEISLARRALNVLLAKFKNKGVARRAFIPR</sequence>
<protein>
    <submittedName>
        <fullName evidence="1">Uncharacterized protein</fullName>
    </submittedName>
</protein>
<dbReference type="AlphaFoldDB" id="A0A392PQV5"/>
<comment type="caution">
    <text evidence="1">The sequence shown here is derived from an EMBL/GenBank/DDBJ whole genome shotgun (WGS) entry which is preliminary data.</text>
</comment>
<proteinExistence type="predicted"/>